<accession>A0A0E9W4T2</accession>
<evidence type="ECO:0000256" key="1">
    <source>
        <dbReference type="SAM" id="MobiDB-lite"/>
    </source>
</evidence>
<dbReference type="EMBL" id="GBXM01023271">
    <property type="protein sequence ID" value="JAH85306.1"/>
    <property type="molecule type" value="Transcribed_RNA"/>
</dbReference>
<reference evidence="2" key="2">
    <citation type="journal article" date="2015" name="Fish Shellfish Immunol.">
        <title>Early steps in the European eel (Anguilla anguilla)-Vibrio vulnificus interaction in the gills: Role of the RtxA13 toxin.</title>
        <authorList>
            <person name="Callol A."/>
            <person name="Pajuelo D."/>
            <person name="Ebbesson L."/>
            <person name="Teles M."/>
            <person name="MacKenzie S."/>
            <person name="Amaro C."/>
        </authorList>
    </citation>
    <scope>NUCLEOTIDE SEQUENCE</scope>
</reference>
<protein>
    <submittedName>
        <fullName evidence="2">Uncharacterized protein</fullName>
    </submittedName>
</protein>
<proteinExistence type="predicted"/>
<feature type="region of interest" description="Disordered" evidence="1">
    <location>
        <begin position="1"/>
        <end position="23"/>
    </location>
</feature>
<reference evidence="2" key="1">
    <citation type="submission" date="2014-11" db="EMBL/GenBank/DDBJ databases">
        <authorList>
            <person name="Amaro Gonzalez C."/>
        </authorList>
    </citation>
    <scope>NUCLEOTIDE SEQUENCE</scope>
</reference>
<organism evidence="2">
    <name type="scientific">Anguilla anguilla</name>
    <name type="common">European freshwater eel</name>
    <name type="synonym">Muraena anguilla</name>
    <dbReference type="NCBI Taxonomy" id="7936"/>
    <lineage>
        <taxon>Eukaryota</taxon>
        <taxon>Metazoa</taxon>
        <taxon>Chordata</taxon>
        <taxon>Craniata</taxon>
        <taxon>Vertebrata</taxon>
        <taxon>Euteleostomi</taxon>
        <taxon>Actinopterygii</taxon>
        <taxon>Neopterygii</taxon>
        <taxon>Teleostei</taxon>
        <taxon>Anguilliformes</taxon>
        <taxon>Anguillidae</taxon>
        <taxon>Anguilla</taxon>
    </lineage>
</organism>
<sequence>MDVGTHTHTHTHTQHTHGKKGITQHVAPRASLIQCPGLTAGRTYLVTNQS</sequence>
<dbReference type="AlphaFoldDB" id="A0A0E9W4T2"/>
<feature type="compositionally biased region" description="Basic residues" evidence="1">
    <location>
        <begin position="7"/>
        <end position="22"/>
    </location>
</feature>
<evidence type="ECO:0000313" key="2">
    <source>
        <dbReference type="EMBL" id="JAH85306.1"/>
    </source>
</evidence>
<name>A0A0E9W4T2_ANGAN</name>